<keyword evidence="2 3" id="KW-0450">Lipoyl</keyword>
<reference evidence="7" key="1">
    <citation type="submission" date="2013-08" db="EMBL/GenBank/DDBJ databases">
        <title>Genome sequencing of Arenimonas donghaensis.</title>
        <authorList>
            <person name="Chen F."/>
            <person name="Wang G."/>
        </authorList>
    </citation>
    <scope>NUCLEOTIDE SEQUENCE [LARGE SCALE GENOMIC DNA]</scope>
    <source>
        <strain evidence="7">HO3-R19</strain>
    </source>
</reference>
<dbReference type="OrthoDB" id="9796712at2"/>
<gene>
    <name evidence="3" type="primary">gcvH</name>
    <name evidence="6" type="ORF">N788_02865</name>
</gene>
<dbReference type="InterPro" id="IPR033753">
    <property type="entry name" value="GCV_H/Fam206"/>
</dbReference>
<dbReference type="GO" id="GO:0009249">
    <property type="term" value="P:protein lipoylation"/>
    <property type="evidence" value="ECO:0007669"/>
    <property type="project" value="TreeGrafter"/>
</dbReference>
<organism evidence="6 7">
    <name type="scientific">Arenimonas donghaensis DSM 18148 = HO3-R19</name>
    <dbReference type="NCBI Taxonomy" id="1121014"/>
    <lineage>
        <taxon>Bacteria</taxon>
        <taxon>Pseudomonadati</taxon>
        <taxon>Pseudomonadota</taxon>
        <taxon>Gammaproteobacteria</taxon>
        <taxon>Lysobacterales</taxon>
        <taxon>Lysobacteraceae</taxon>
        <taxon>Arenimonas</taxon>
    </lineage>
</organism>
<sequence length="131" mass="14079">MSEIPGDLKFLKSHEWARVEDNGRVTVGISDHAQGLLGDLVYVELPNVGDTVEQGGASAVVESVKAASDVYSPIAGTIVEVNSALSDKPETINEDAFGEGWIFVLEPSEPEQLKELLSPDDYAQLLEDDGH</sequence>
<dbReference type="InterPro" id="IPR000089">
    <property type="entry name" value="Biotin_lipoyl"/>
</dbReference>
<comment type="caution">
    <text evidence="6">The sequence shown here is derived from an EMBL/GenBank/DDBJ whole genome shotgun (WGS) entry which is preliminary data.</text>
</comment>
<dbReference type="CDD" id="cd06848">
    <property type="entry name" value="GCS_H"/>
    <property type="match status" value="1"/>
</dbReference>
<dbReference type="InterPro" id="IPR011053">
    <property type="entry name" value="Single_hybrid_motif"/>
</dbReference>
<dbReference type="PROSITE" id="PS50968">
    <property type="entry name" value="BIOTINYL_LIPOYL"/>
    <property type="match status" value="1"/>
</dbReference>
<evidence type="ECO:0000313" key="6">
    <source>
        <dbReference type="EMBL" id="KFL36565.1"/>
    </source>
</evidence>
<evidence type="ECO:0000256" key="3">
    <source>
        <dbReference type="HAMAP-Rule" id="MF_00272"/>
    </source>
</evidence>
<comment type="cofactor">
    <cofactor evidence="3">
        <name>(R)-lipoate</name>
        <dbReference type="ChEBI" id="CHEBI:83088"/>
    </cofactor>
    <text evidence="3">Binds 1 lipoyl cofactor covalently.</text>
</comment>
<dbReference type="HAMAP" id="MF_00272">
    <property type="entry name" value="GcvH"/>
    <property type="match status" value="1"/>
</dbReference>
<dbReference type="Gene3D" id="2.40.50.100">
    <property type="match status" value="1"/>
</dbReference>
<dbReference type="PANTHER" id="PTHR11715">
    <property type="entry name" value="GLYCINE CLEAVAGE SYSTEM H PROTEIN"/>
    <property type="match status" value="1"/>
</dbReference>
<dbReference type="SUPFAM" id="SSF51230">
    <property type="entry name" value="Single hybrid motif"/>
    <property type="match status" value="1"/>
</dbReference>
<evidence type="ECO:0000313" key="7">
    <source>
        <dbReference type="Proteomes" id="UP000029085"/>
    </source>
</evidence>
<dbReference type="GO" id="GO:0005829">
    <property type="term" value="C:cytosol"/>
    <property type="evidence" value="ECO:0007669"/>
    <property type="project" value="TreeGrafter"/>
</dbReference>
<dbReference type="EMBL" id="AVCJ01000012">
    <property type="protein sequence ID" value="KFL36565.1"/>
    <property type="molecule type" value="Genomic_DNA"/>
</dbReference>
<evidence type="ECO:0000256" key="2">
    <source>
        <dbReference type="ARBA" id="ARBA00022823"/>
    </source>
</evidence>
<dbReference type="Proteomes" id="UP000029085">
    <property type="component" value="Unassembled WGS sequence"/>
</dbReference>
<comment type="similarity">
    <text evidence="1 3">Belongs to the GcvH family.</text>
</comment>
<evidence type="ECO:0000256" key="4">
    <source>
        <dbReference type="PIRSR" id="PIRSR617453-50"/>
    </source>
</evidence>
<reference evidence="6 7" key="2">
    <citation type="journal article" date="2015" name="Stand. Genomic Sci.">
        <title>High quality draft genomic sequence of Arenimonas donghaensis DSM 18148(T).</title>
        <authorList>
            <person name="Chen F."/>
            <person name="Wang H."/>
            <person name="Cao Y."/>
            <person name="Li X."/>
            <person name="Wang G."/>
        </authorList>
    </citation>
    <scope>NUCLEOTIDE SEQUENCE [LARGE SCALE GENOMIC DNA]</scope>
    <source>
        <strain evidence="6 7">HO3-R19</strain>
    </source>
</reference>
<dbReference type="GO" id="GO:0005960">
    <property type="term" value="C:glycine cleavage complex"/>
    <property type="evidence" value="ECO:0007669"/>
    <property type="project" value="InterPro"/>
</dbReference>
<feature type="domain" description="Lipoyl-binding" evidence="5">
    <location>
        <begin position="24"/>
        <end position="106"/>
    </location>
</feature>
<evidence type="ECO:0000259" key="5">
    <source>
        <dbReference type="PROSITE" id="PS50968"/>
    </source>
</evidence>
<dbReference type="InterPro" id="IPR017453">
    <property type="entry name" value="GCV_H_sub"/>
</dbReference>
<dbReference type="NCBIfam" id="NF002270">
    <property type="entry name" value="PRK01202.1"/>
    <property type="match status" value="1"/>
</dbReference>
<proteinExistence type="inferred from homology"/>
<keyword evidence="7" id="KW-1185">Reference proteome</keyword>
<name>A0A087MI62_9GAMM</name>
<dbReference type="PATRIC" id="fig|1121014.3.peg.1252"/>
<dbReference type="RefSeq" id="WP_034222631.1">
    <property type="nucleotide sequence ID" value="NZ_AVCJ01000012.1"/>
</dbReference>
<dbReference type="AlphaFoldDB" id="A0A087MI62"/>
<dbReference type="STRING" id="1121014.N788_02865"/>
<accession>A0A087MI62</accession>
<dbReference type="InterPro" id="IPR002930">
    <property type="entry name" value="GCV_H"/>
</dbReference>
<feature type="modified residue" description="N6-lipoyllysine" evidence="3 4">
    <location>
        <position position="65"/>
    </location>
</feature>
<dbReference type="GO" id="GO:0019464">
    <property type="term" value="P:glycine decarboxylation via glycine cleavage system"/>
    <property type="evidence" value="ECO:0007669"/>
    <property type="project" value="UniProtKB-UniRule"/>
</dbReference>
<comment type="function">
    <text evidence="3">The glycine cleavage system catalyzes the degradation of glycine. The H protein shuttles the methylamine group of glycine from the P protein to the T protein.</text>
</comment>
<dbReference type="NCBIfam" id="TIGR00527">
    <property type="entry name" value="gcvH"/>
    <property type="match status" value="1"/>
</dbReference>
<dbReference type="PANTHER" id="PTHR11715:SF3">
    <property type="entry name" value="GLYCINE CLEAVAGE SYSTEM H PROTEIN-RELATED"/>
    <property type="match status" value="1"/>
</dbReference>
<protein>
    <recommendedName>
        <fullName evidence="3">Glycine cleavage system H protein</fullName>
    </recommendedName>
</protein>
<evidence type="ECO:0000256" key="1">
    <source>
        <dbReference type="ARBA" id="ARBA00009249"/>
    </source>
</evidence>
<dbReference type="Pfam" id="PF01597">
    <property type="entry name" value="GCV_H"/>
    <property type="match status" value="1"/>
</dbReference>
<comment type="subunit">
    <text evidence="3">The glycine cleavage system is composed of four proteins: P, T, L and H.</text>
</comment>